<accession>A0A366EG28</accession>
<evidence type="ECO:0000256" key="12">
    <source>
        <dbReference type="PIRNR" id="PIRNR015601"/>
    </source>
</evidence>
<evidence type="ECO:0000256" key="3">
    <source>
        <dbReference type="ARBA" id="ARBA00012328"/>
    </source>
</evidence>
<proteinExistence type="inferred from homology"/>
<evidence type="ECO:0000256" key="8">
    <source>
        <dbReference type="ARBA" id="ARBA00022679"/>
    </source>
</evidence>
<dbReference type="PANTHER" id="PTHR30027">
    <property type="entry name" value="RIBOSOMAL RNA SMALL SUBUNIT METHYLTRANSFERASE E"/>
    <property type="match status" value="1"/>
</dbReference>
<dbReference type="OrthoDB" id="9815641at2"/>
<comment type="caution">
    <text evidence="15">The sequence shown here is derived from an EMBL/GenBank/DDBJ whole genome shotgun (WGS) entry which is preliminary data.</text>
</comment>
<dbReference type="SUPFAM" id="SSF75217">
    <property type="entry name" value="alpha/beta knot"/>
    <property type="match status" value="1"/>
</dbReference>
<evidence type="ECO:0000256" key="4">
    <source>
        <dbReference type="ARBA" id="ARBA00013673"/>
    </source>
</evidence>
<dbReference type="CDD" id="cd18084">
    <property type="entry name" value="RsmE-like"/>
    <property type="match status" value="1"/>
</dbReference>
<evidence type="ECO:0000256" key="6">
    <source>
        <dbReference type="ARBA" id="ARBA00022552"/>
    </source>
</evidence>
<comment type="catalytic activity">
    <reaction evidence="11 12">
        <text>uridine(1498) in 16S rRNA + S-adenosyl-L-methionine = N(3)-methyluridine(1498) in 16S rRNA + S-adenosyl-L-homocysteine + H(+)</text>
        <dbReference type="Rhea" id="RHEA:42920"/>
        <dbReference type="Rhea" id="RHEA-COMP:10283"/>
        <dbReference type="Rhea" id="RHEA-COMP:10284"/>
        <dbReference type="ChEBI" id="CHEBI:15378"/>
        <dbReference type="ChEBI" id="CHEBI:57856"/>
        <dbReference type="ChEBI" id="CHEBI:59789"/>
        <dbReference type="ChEBI" id="CHEBI:65315"/>
        <dbReference type="ChEBI" id="CHEBI:74502"/>
        <dbReference type="EC" id="2.1.1.193"/>
    </reaction>
</comment>
<dbReference type="PANTHER" id="PTHR30027:SF3">
    <property type="entry name" value="16S RRNA (URACIL(1498)-N(3))-METHYLTRANSFERASE"/>
    <property type="match status" value="1"/>
</dbReference>
<dbReference type="Gene3D" id="2.40.240.20">
    <property type="entry name" value="Hypothetical PUA domain-like, domain 1"/>
    <property type="match status" value="1"/>
</dbReference>
<evidence type="ECO:0000256" key="1">
    <source>
        <dbReference type="ARBA" id="ARBA00004496"/>
    </source>
</evidence>
<dbReference type="InterPro" id="IPR029026">
    <property type="entry name" value="tRNA_m1G_MTases_N"/>
</dbReference>
<organism evidence="15 16">
    <name type="scientific">Paraliobacillus ryukyuensis</name>
    <dbReference type="NCBI Taxonomy" id="200904"/>
    <lineage>
        <taxon>Bacteria</taxon>
        <taxon>Bacillati</taxon>
        <taxon>Bacillota</taxon>
        <taxon>Bacilli</taxon>
        <taxon>Bacillales</taxon>
        <taxon>Bacillaceae</taxon>
        <taxon>Paraliobacillus</taxon>
    </lineage>
</organism>
<comment type="function">
    <text evidence="10 12">Specifically methylates the N3 position of the uracil ring of uridine 1498 (m3U1498) in 16S rRNA. Acts on the fully assembled 30S ribosomal subunit.</text>
</comment>
<evidence type="ECO:0000256" key="10">
    <source>
        <dbReference type="ARBA" id="ARBA00025699"/>
    </source>
</evidence>
<keyword evidence="6 12" id="KW-0698">rRNA processing</keyword>
<feature type="domain" description="Ribosomal RNA small subunit methyltransferase E PUA-like" evidence="14">
    <location>
        <begin position="18"/>
        <end position="65"/>
    </location>
</feature>
<evidence type="ECO:0000256" key="9">
    <source>
        <dbReference type="ARBA" id="ARBA00022691"/>
    </source>
</evidence>
<name>A0A366EG28_9BACI</name>
<dbReference type="InterPro" id="IPR029028">
    <property type="entry name" value="Alpha/beta_knot_MTases"/>
</dbReference>
<dbReference type="Pfam" id="PF20260">
    <property type="entry name" value="PUA_4"/>
    <property type="match status" value="1"/>
</dbReference>
<dbReference type="STRING" id="200904.GCA_900168775_02459"/>
<dbReference type="RefSeq" id="WP_113865954.1">
    <property type="nucleotide sequence ID" value="NZ_BAABQN010000001.1"/>
</dbReference>
<dbReference type="InterPro" id="IPR015947">
    <property type="entry name" value="PUA-like_sf"/>
</dbReference>
<keyword evidence="8 12" id="KW-0808">Transferase</keyword>
<dbReference type="GO" id="GO:0070042">
    <property type="term" value="F:rRNA (uridine-N3-)-methyltransferase activity"/>
    <property type="evidence" value="ECO:0007669"/>
    <property type="project" value="TreeGrafter"/>
</dbReference>
<dbReference type="AlphaFoldDB" id="A0A366EG28"/>
<evidence type="ECO:0000256" key="7">
    <source>
        <dbReference type="ARBA" id="ARBA00022603"/>
    </source>
</evidence>
<dbReference type="InterPro" id="IPR046887">
    <property type="entry name" value="RsmE_PUA-like"/>
</dbReference>
<keyword evidence="9 12" id="KW-0949">S-adenosyl-L-methionine</keyword>
<comment type="similarity">
    <text evidence="2 12">Belongs to the RNA methyltransferase RsmE family.</text>
</comment>
<keyword evidence="16" id="KW-1185">Reference proteome</keyword>
<dbReference type="EC" id="2.1.1.193" evidence="3 12"/>
<dbReference type="InterPro" id="IPR046886">
    <property type="entry name" value="RsmE_MTase_dom"/>
</dbReference>
<keyword evidence="7 12" id="KW-0489">Methyltransferase</keyword>
<evidence type="ECO:0000259" key="13">
    <source>
        <dbReference type="Pfam" id="PF04452"/>
    </source>
</evidence>
<protein>
    <recommendedName>
        <fullName evidence="4 12">Ribosomal RNA small subunit methyltransferase E</fullName>
        <ecNumber evidence="3 12">2.1.1.193</ecNumber>
    </recommendedName>
</protein>
<evidence type="ECO:0000313" key="15">
    <source>
        <dbReference type="EMBL" id="RBP01347.1"/>
    </source>
</evidence>
<evidence type="ECO:0000313" key="16">
    <source>
        <dbReference type="Proteomes" id="UP000252254"/>
    </source>
</evidence>
<evidence type="ECO:0000256" key="2">
    <source>
        <dbReference type="ARBA" id="ARBA00005528"/>
    </source>
</evidence>
<evidence type="ECO:0000259" key="14">
    <source>
        <dbReference type="Pfam" id="PF20260"/>
    </source>
</evidence>
<evidence type="ECO:0000256" key="11">
    <source>
        <dbReference type="ARBA" id="ARBA00047944"/>
    </source>
</evidence>
<reference evidence="15 16" key="1">
    <citation type="submission" date="2018-06" db="EMBL/GenBank/DDBJ databases">
        <title>Genomic Encyclopedia of Type Strains, Phase IV (KMG-IV): sequencing the most valuable type-strain genomes for metagenomic binning, comparative biology and taxonomic classification.</title>
        <authorList>
            <person name="Goeker M."/>
        </authorList>
    </citation>
    <scope>NUCLEOTIDE SEQUENCE [LARGE SCALE GENOMIC DNA]</scope>
    <source>
        <strain evidence="15 16">DSM 15140</strain>
    </source>
</reference>
<dbReference type="GO" id="GO:0005737">
    <property type="term" value="C:cytoplasm"/>
    <property type="evidence" value="ECO:0007669"/>
    <property type="project" value="UniProtKB-SubCell"/>
</dbReference>
<gene>
    <name evidence="15" type="ORF">DES48_10176</name>
</gene>
<evidence type="ECO:0000256" key="5">
    <source>
        <dbReference type="ARBA" id="ARBA00022490"/>
    </source>
</evidence>
<keyword evidence="5 12" id="KW-0963">Cytoplasm</keyword>
<dbReference type="NCBIfam" id="NF008691">
    <property type="entry name" value="PRK11713.1-4"/>
    <property type="match status" value="1"/>
</dbReference>
<dbReference type="SUPFAM" id="SSF88697">
    <property type="entry name" value="PUA domain-like"/>
    <property type="match status" value="1"/>
</dbReference>
<comment type="subcellular location">
    <subcellularLocation>
        <location evidence="1 12">Cytoplasm</location>
    </subcellularLocation>
</comment>
<sequence>MQHYFVPLDRWTQEEVTITGDDVHHIVRVMRMNIDDEFYCNRPDGKVAFCKITAIQDDTVIAQILHWSETNVEMPANITIAQAFPKGDKLDLIMQKGTELGAASFLLFEGERSIVKWDQKKVDKKLQRYNKIVKEAAEQSHRSLLPTITVLSNFAELSQVTFDHKFVAYEETTRSMTSKRLQEVFKQIQPGERVLICIGPEGGFSEKEIDLLKQHEFQCIRLGPRILRTETAGLYALASLSYHLEETE</sequence>
<dbReference type="NCBIfam" id="TIGR00046">
    <property type="entry name" value="RsmE family RNA methyltransferase"/>
    <property type="match status" value="1"/>
</dbReference>
<dbReference type="EMBL" id="QNRI01000001">
    <property type="protein sequence ID" value="RBP01347.1"/>
    <property type="molecule type" value="Genomic_DNA"/>
</dbReference>
<dbReference type="Proteomes" id="UP000252254">
    <property type="component" value="Unassembled WGS sequence"/>
</dbReference>
<dbReference type="InterPro" id="IPR006700">
    <property type="entry name" value="RsmE"/>
</dbReference>
<dbReference type="Gene3D" id="3.40.1280.10">
    <property type="match status" value="1"/>
</dbReference>
<dbReference type="GO" id="GO:0070475">
    <property type="term" value="P:rRNA base methylation"/>
    <property type="evidence" value="ECO:0007669"/>
    <property type="project" value="TreeGrafter"/>
</dbReference>
<feature type="domain" description="Ribosomal RNA small subunit methyltransferase E methyltransferase" evidence="13">
    <location>
        <begin position="73"/>
        <end position="240"/>
    </location>
</feature>
<dbReference type="PIRSF" id="PIRSF015601">
    <property type="entry name" value="MTase_slr0722"/>
    <property type="match status" value="1"/>
</dbReference>
<dbReference type="Pfam" id="PF04452">
    <property type="entry name" value="Methyltrans_RNA"/>
    <property type="match status" value="1"/>
</dbReference>